<dbReference type="SMART" id="SM00856">
    <property type="entry name" value="PMEI"/>
    <property type="match status" value="1"/>
</dbReference>
<evidence type="ECO:0000256" key="7">
    <source>
        <dbReference type="ARBA" id="ARBA00023085"/>
    </source>
</evidence>
<keyword evidence="5" id="KW-0134">Cell wall</keyword>
<comment type="subcellular location">
    <subcellularLocation>
        <location evidence="1">Secreted</location>
        <location evidence="1">Cell wall</location>
    </subcellularLocation>
</comment>
<evidence type="ECO:0000256" key="6">
    <source>
        <dbReference type="ARBA" id="ARBA00022801"/>
    </source>
</evidence>
<comment type="caution">
    <text evidence="10">The sequence shown here is derived from an EMBL/GenBank/DDBJ whole genome shotgun (WGS) entry which is preliminary data.</text>
</comment>
<feature type="domain" description="Pectinesterase inhibitor" evidence="9">
    <location>
        <begin position="27"/>
        <end position="176"/>
    </location>
</feature>
<dbReference type="UniPathway" id="UPA00545">
    <property type="reaction ID" value="UER00823"/>
</dbReference>
<keyword evidence="5" id="KW-0964">Secreted</keyword>
<dbReference type="GO" id="GO:0045490">
    <property type="term" value="P:pectin catabolic process"/>
    <property type="evidence" value="ECO:0007669"/>
    <property type="project" value="UniProtKB-UniPathway"/>
</dbReference>
<dbReference type="GO" id="GO:0030599">
    <property type="term" value="F:pectinesterase activity"/>
    <property type="evidence" value="ECO:0007669"/>
    <property type="project" value="InterPro"/>
</dbReference>
<dbReference type="Pfam" id="PF01095">
    <property type="entry name" value="Pectinesterase"/>
    <property type="match status" value="1"/>
</dbReference>
<name>A0A6A4QI27_LUPAL</name>
<feature type="signal peptide" evidence="8">
    <location>
        <begin position="1"/>
        <end position="20"/>
    </location>
</feature>
<dbReference type="EMBL" id="WOCE01000005">
    <property type="protein sequence ID" value="KAE9613808.1"/>
    <property type="molecule type" value="Genomic_DNA"/>
</dbReference>
<dbReference type="OrthoDB" id="2019149at2759"/>
<dbReference type="Proteomes" id="UP000447434">
    <property type="component" value="Chromosome 5"/>
</dbReference>
<dbReference type="GO" id="GO:0004857">
    <property type="term" value="F:enzyme inhibitor activity"/>
    <property type="evidence" value="ECO:0007669"/>
    <property type="project" value="InterPro"/>
</dbReference>
<dbReference type="AlphaFoldDB" id="A0A6A4QI27"/>
<proteinExistence type="inferred from homology"/>
<dbReference type="InterPro" id="IPR011050">
    <property type="entry name" value="Pectin_lyase_fold/virulence"/>
</dbReference>
<sequence>MGKIFYTLLFLFLVLPIASSRRETSCSNNNNIDWWCNQTPHPKSCKYYISQINNYHQIKHKSLFRVLLVQLALKQVLIMQSEAQDFEQKLMSKKRKALHNDCLELYENTIFHLNRTIECMDGKRSCSTVDVQTWLSAAHTNIQTCPTAASELNVVDFKVSKLINNVTEMLSNSLAINMDFLKQKSNNHHTAKEKRKVFPSWLSSYDRNLLKPNSTIEADLVVARDGSGHFRNIQDAINEAAKRETKTRFIIHVKKGTYAENINVDLKNENITLVGDGMKMTIIRGSRSFKDGFSIYYSPTRGKSHSFIFLFIIIIFFTFEM</sequence>
<dbReference type="InterPro" id="IPR006501">
    <property type="entry name" value="Pectinesterase_inhib_dom"/>
</dbReference>
<comment type="similarity">
    <text evidence="3">In the N-terminal section; belongs to the PMEI family.</text>
</comment>
<dbReference type="Pfam" id="PF04043">
    <property type="entry name" value="PMEI"/>
    <property type="match status" value="1"/>
</dbReference>
<reference evidence="11" key="1">
    <citation type="journal article" date="2020" name="Nat. Commun.">
        <title>Genome sequence of the cluster root forming white lupin.</title>
        <authorList>
            <person name="Hufnagel B."/>
            <person name="Marques A."/>
            <person name="Soriano A."/>
            <person name="Marques L."/>
            <person name="Divol F."/>
            <person name="Doumas P."/>
            <person name="Sallet E."/>
            <person name="Mancinotti D."/>
            <person name="Carrere S."/>
            <person name="Marande W."/>
            <person name="Arribat S."/>
            <person name="Keller J."/>
            <person name="Huneau C."/>
            <person name="Blein T."/>
            <person name="Aime D."/>
            <person name="Laguerre M."/>
            <person name="Taylor J."/>
            <person name="Schubert V."/>
            <person name="Nelson M."/>
            <person name="Geu-Flores F."/>
            <person name="Crespi M."/>
            <person name="Gallardo-Guerrero K."/>
            <person name="Delaux P.-M."/>
            <person name="Salse J."/>
            <person name="Berges H."/>
            <person name="Guyot R."/>
            <person name="Gouzy J."/>
            <person name="Peret B."/>
        </authorList>
    </citation>
    <scope>NUCLEOTIDE SEQUENCE [LARGE SCALE GENOMIC DNA]</scope>
    <source>
        <strain evidence="11">cv. Amiga</strain>
    </source>
</reference>
<organism evidence="10 11">
    <name type="scientific">Lupinus albus</name>
    <name type="common">White lupine</name>
    <name type="synonym">Lupinus termis</name>
    <dbReference type="NCBI Taxonomy" id="3870"/>
    <lineage>
        <taxon>Eukaryota</taxon>
        <taxon>Viridiplantae</taxon>
        <taxon>Streptophyta</taxon>
        <taxon>Embryophyta</taxon>
        <taxon>Tracheophyta</taxon>
        <taxon>Spermatophyta</taxon>
        <taxon>Magnoliopsida</taxon>
        <taxon>eudicotyledons</taxon>
        <taxon>Gunneridae</taxon>
        <taxon>Pentapetalae</taxon>
        <taxon>rosids</taxon>
        <taxon>fabids</taxon>
        <taxon>Fabales</taxon>
        <taxon>Fabaceae</taxon>
        <taxon>Papilionoideae</taxon>
        <taxon>50 kb inversion clade</taxon>
        <taxon>genistoids sensu lato</taxon>
        <taxon>core genistoids</taxon>
        <taxon>Genisteae</taxon>
        <taxon>Lupinus</taxon>
    </lineage>
</organism>
<evidence type="ECO:0000313" key="11">
    <source>
        <dbReference type="Proteomes" id="UP000447434"/>
    </source>
</evidence>
<dbReference type="SUPFAM" id="SSF101148">
    <property type="entry name" value="Plant invertase/pectin methylesterase inhibitor"/>
    <property type="match status" value="1"/>
</dbReference>
<evidence type="ECO:0000256" key="4">
    <source>
        <dbReference type="ARBA" id="ARBA00007786"/>
    </source>
</evidence>
<evidence type="ECO:0000256" key="1">
    <source>
        <dbReference type="ARBA" id="ARBA00004191"/>
    </source>
</evidence>
<evidence type="ECO:0000256" key="2">
    <source>
        <dbReference type="ARBA" id="ARBA00005184"/>
    </source>
</evidence>
<dbReference type="PANTHER" id="PTHR31707">
    <property type="entry name" value="PECTINESTERASE"/>
    <property type="match status" value="1"/>
</dbReference>
<keyword evidence="6" id="KW-0378">Hydrolase</keyword>
<evidence type="ECO:0000256" key="3">
    <source>
        <dbReference type="ARBA" id="ARBA00006027"/>
    </source>
</evidence>
<dbReference type="Gene3D" id="1.20.140.40">
    <property type="entry name" value="Invertase/pectin methylesterase inhibitor family protein"/>
    <property type="match status" value="1"/>
</dbReference>
<dbReference type="InterPro" id="IPR035513">
    <property type="entry name" value="Invertase/methylesterase_inhib"/>
</dbReference>
<dbReference type="InterPro" id="IPR012334">
    <property type="entry name" value="Pectin_lyas_fold"/>
</dbReference>
<dbReference type="Gene3D" id="2.160.20.10">
    <property type="entry name" value="Single-stranded right-handed beta-helix, Pectin lyase-like"/>
    <property type="match status" value="1"/>
</dbReference>
<protein>
    <submittedName>
        <fullName evidence="10">Putative pectinesterase</fullName>
    </submittedName>
</protein>
<keyword evidence="7" id="KW-0063">Aspartyl esterase</keyword>
<dbReference type="SUPFAM" id="SSF51126">
    <property type="entry name" value="Pectin lyase-like"/>
    <property type="match status" value="1"/>
</dbReference>
<evidence type="ECO:0000313" key="10">
    <source>
        <dbReference type="EMBL" id="KAE9613808.1"/>
    </source>
</evidence>
<evidence type="ECO:0000256" key="8">
    <source>
        <dbReference type="SAM" id="SignalP"/>
    </source>
</evidence>
<accession>A0A6A4QI27</accession>
<dbReference type="CDD" id="cd15798">
    <property type="entry name" value="PMEI-like_3"/>
    <property type="match status" value="1"/>
</dbReference>
<feature type="chain" id="PRO_5025509184" evidence="8">
    <location>
        <begin position="21"/>
        <end position="321"/>
    </location>
</feature>
<comment type="pathway">
    <text evidence="2">Glycan metabolism; pectin degradation; 2-dehydro-3-deoxy-D-gluconate from pectin: step 1/5.</text>
</comment>
<keyword evidence="11" id="KW-1185">Reference proteome</keyword>
<dbReference type="InterPro" id="IPR000070">
    <property type="entry name" value="Pectinesterase_cat"/>
</dbReference>
<comment type="similarity">
    <text evidence="4">In the C-terminal section; belongs to the pectinesterase family.</text>
</comment>
<evidence type="ECO:0000256" key="5">
    <source>
        <dbReference type="ARBA" id="ARBA00022512"/>
    </source>
</evidence>
<evidence type="ECO:0000259" key="9">
    <source>
        <dbReference type="SMART" id="SM00856"/>
    </source>
</evidence>
<gene>
    <name evidence="10" type="ORF">Lalb_Chr05g0221331</name>
</gene>
<dbReference type="GO" id="GO:0042545">
    <property type="term" value="P:cell wall modification"/>
    <property type="evidence" value="ECO:0007669"/>
    <property type="project" value="InterPro"/>
</dbReference>
<keyword evidence="8" id="KW-0732">Signal</keyword>
<dbReference type="NCBIfam" id="TIGR01614">
    <property type="entry name" value="PME_inhib"/>
    <property type="match status" value="1"/>
</dbReference>